<proteinExistence type="predicted"/>
<gene>
    <name evidence="1" type="ORF">WJX81_007857</name>
</gene>
<comment type="caution">
    <text evidence="1">The sequence shown here is derived from an EMBL/GenBank/DDBJ whole genome shotgun (WGS) entry which is preliminary data.</text>
</comment>
<keyword evidence="2" id="KW-1185">Reference proteome</keyword>
<dbReference type="Proteomes" id="UP001445335">
    <property type="component" value="Unassembled WGS sequence"/>
</dbReference>
<accession>A0AAW1RBL7</accession>
<organism evidence="1 2">
    <name type="scientific">Elliptochloris bilobata</name>
    <dbReference type="NCBI Taxonomy" id="381761"/>
    <lineage>
        <taxon>Eukaryota</taxon>
        <taxon>Viridiplantae</taxon>
        <taxon>Chlorophyta</taxon>
        <taxon>core chlorophytes</taxon>
        <taxon>Trebouxiophyceae</taxon>
        <taxon>Trebouxiophyceae incertae sedis</taxon>
        <taxon>Elliptochloris clade</taxon>
        <taxon>Elliptochloris</taxon>
    </lineage>
</organism>
<protein>
    <submittedName>
        <fullName evidence="1">Uncharacterized protein</fullName>
    </submittedName>
</protein>
<evidence type="ECO:0000313" key="2">
    <source>
        <dbReference type="Proteomes" id="UP001445335"/>
    </source>
</evidence>
<name>A0AAW1RBL7_9CHLO</name>
<evidence type="ECO:0000313" key="1">
    <source>
        <dbReference type="EMBL" id="KAK9831005.1"/>
    </source>
</evidence>
<dbReference type="EMBL" id="JALJOU010000048">
    <property type="protein sequence ID" value="KAK9831005.1"/>
    <property type="molecule type" value="Genomic_DNA"/>
</dbReference>
<sequence length="106" mass="12353">MSAAHTSARCIHSLQSWPCQHAFATRRPPCLRWHLRQGAVLLLFELTHDYFILVQGFYTDEMSKYHYRRPVKAVEFVQMQRDDELWELLISLALGSAELTGTLPYS</sequence>
<reference evidence="1 2" key="1">
    <citation type="journal article" date="2024" name="Nat. Commun.">
        <title>Phylogenomics reveals the evolutionary origins of lichenization in chlorophyte algae.</title>
        <authorList>
            <person name="Puginier C."/>
            <person name="Libourel C."/>
            <person name="Otte J."/>
            <person name="Skaloud P."/>
            <person name="Haon M."/>
            <person name="Grisel S."/>
            <person name="Petersen M."/>
            <person name="Berrin J.G."/>
            <person name="Delaux P.M."/>
            <person name="Dal Grande F."/>
            <person name="Keller J."/>
        </authorList>
    </citation>
    <scope>NUCLEOTIDE SEQUENCE [LARGE SCALE GENOMIC DNA]</scope>
    <source>
        <strain evidence="1 2">SAG 245.80</strain>
    </source>
</reference>
<dbReference type="AlphaFoldDB" id="A0AAW1RBL7"/>